<dbReference type="EMBL" id="CP019082">
    <property type="protein sequence ID" value="APW59475.1"/>
    <property type="molecule type" value="Genomic_DNA"/>
</dbReference>
<feature type="compositionally biased region" description="Acidic residues" evidence="1">
    <location>
        <begin position="76"/>
        <end position="90"/>
    </location>
</feature>
<name>A0A1U7CKL0_9BACT</name>
<dbReference type="AlphaFoldDB" id="A0A1U7CKL0"/>
<proteinExistence type="predicted"/>
<dbReference type="Proteomes" id="UP000186309">
    <property type="component" value="Chromosome"/>
</dbReference>
<evidence type="ECO:0000256" key="1">
    <source>
        <dbReference type="SAM" id="MobiDB-lite"/>
    </source>
</evidence>
<evidence type="ECO:0000313" key="2">
    <source>
        <dbReference type="EMBL" id="APW59475.1"/>
    </source>
</evidence>
<dbReference type="RefSeq" id="WP_076343649.1">
    <property type="nucleotide sequence ID" value="NZ_CP019082.1"/>
</dbReference>
<gene>
    <name evidence="2" type="ORF">BSF38_00899</name>
</gene>
<sequence length="129" mass="14117">MTMTGRFVDNGIRILAAAALLAVMFSPIRPTKASHTAPSPNSLSRNFAIFKFEHSSHFAISAHPSFREADSLQSDREDEDELDADIEDELTLTSPPASVSFNVLPSPCPEPRFELVSFAVALTARPLRC</sequence>
<dbReference type="KEGG" id="pbor:BSF38_00899"/>
<feature type="region of interest" description="Disordered" evidence="1">
    <location>
        <begin position="69"/>
        <end position="91"/>
    </location>
</feature>
<evidence type="ECO:0000313" key="3">
    <source>
        <dbReference type="Proteomes" id="UP000186309"/>
    </source>
</evidence>
<accession>A0A1U7CKL0</accession>
<keyword evidence="3" id="KW-1185">Reference proteome</keyword>
<reference evidence="3" key="1">
    <citation type="submission" date="2016-12" db="EMBL/GenBank/DDBJ databases">
        <title>Comparative genomics of four Isosphaeraceae planctomycetes: a common pool of plasmids and glycoside hydrolase genes.</title>
        <authorList>
            <person name="Ivanova A."/>
        </authorList>
    </citation>
    <scope>NUCLEOTIDE SEQUENCE [LARGE SCALE GENOMIC DNA]</scope>
    <source>
        <strain evidence="3">PX4</strain>
    </source>
</reference>
<protein>
    <submittedName>
        <fullName evidence="2">Uncharacterized protein</fullName>
    </submittedName>
</protein>
<organism evidence="2 3">
    <name type="scientific">Paludisphaera borealis</name>
    <dbReference type="NCBI Taxonomy" id="1387353"/>
    <lineage>
        <taxon>Bacteria</taxon>
        <taxon>Pseudomonadati</taxon>
        <taxon>Planctomycetota</taxon>
        <taxon>Planctomycetia</taxon>
        <taxon>Isosphaerales</taxon>
        <taxon>Isosphaeraceae</taxon>
        <taxon>Paludisphaera</taxon>
    </lineage>
</organism>